<sequence>MLNFDFEKVCPVSLSILNIYAYKNINKKIKYLNACRYTEPGYVDQVAK</sequence>
<proteinExistence type="predicted"/>
<accession>A0ABN7V1E9</accession>
<evidence type="ECO:0000313" key="1">
    <source>
        <dbReference type="EMBL" id="CAG8712245.1"/>
    </source>
</evidence>
<evidence type="ECO:0000313" key="2">
    <source>
        <dbReference type="Proteomes" id="UP000789901"/>
    </source>
</evidence>
<name>A0ABN7V1E9_GIGMA</name>
<dbReference type="Proteomes" id="UP000789901">
    <property type="component" value="Unassembled WGS sequence"/>
</dbReference>
<comment type="caution">
    <text evidence="1">The sequence shown here is derived from an EMBL/GenBank/DDBJ whole genome shotgun (WGS) entry which is preliminary data.</text>
</comment>
<gene>
    <name evidence="1" type="ORF">GMARGA_LOCUS12837</name>
</gene>
<dbReference type="EMBL" id="CAJVQB010007980">
    <property type="protein sequence ID" value="CAG8712245.1"/>
    <property type="molecule type" value="Genomic_DNA"/>
</dbReference>
<reference evidence="1 2" key="1">
    <citation type="submission" date="2021-06" db="EMBL/GenBank/DDBJ databases">
        <authorList>
            <person name="Kallberg Y."/>
            <person name="Tangrot J."/>
            <person name="Rosling A."/>
        </authorList>
    </citation>
    <scope>NUCLEOTIDE SEQUENCE [LARGE SCALE GENOMIC DNA]</scope>
    <source>
        <strain evidence="1 2">120-4 pot B 10/14</strain>
    </source>
</reference>
<keyword evidence="2" id="KW-1185">Reference proteome</keyword>
<organism evidence="1 2">
    <name type="scientific">Gigaspora margarita</name>
    <dbReference type="NCBI Taxonomy" id="4874"/>
    <lineage>
        <taxon>Eukaryota</taxon>
        <taxon>Fungi</taxon>
        <taxon>Fungi incertae sedis</taxon>
        <taxon>Mucoromycota</taxon>
        <taxon>Glomeromycotina</taxon>
        <taxon>Glomeromycetes</taxon>
        <taxon>Diversisporales</taxon>
        <taxon>Gigasporaceae</taxon>
        <taxon>Gigaspora</taxon>
    </lineage>
</organism>
<protein>
    <submittedName>
        <fullName evidence="1">10187_t:CDS:1</fullName>
    </submittedName>
</protein>